<sequence length="233" mass="25522">MLQQQHRVFSSTVRGRFGRESSRGRLKAIFSSIAGAAVGMFAGWKAHAMSAAADEGFTGAAAVVRLCPAAAYTPDKSSSRETPDGRVQIFKPPQVQAWQEFVGSRDGFISLQILAQPPADQRTAAAAAAAVPAAAQLGDQLGTILLIERWKSQAALQAAETEAHNRVARLRMQQLDQQNLQEQLPKKQQTEQQQRENSEQQQQLQMLADALTWPARAYTMDSRAATPLWLALR</sequence>
<dbReference type="EMBL" id="HG722831">
    <property type="protein sequence ID" value="CDJ63570.1"/>
    <property type="molecule type" value="Genomic_DNA"/>
</dbReference>
<evidence type="ECO:0000313" key="3">
    <source>
        <dbReference type="Proteomes" id="UP000030754"/>
    </source>
</evidence>
<gene>
    <name evidence="2" type="ORF">ENH_00046140</name>
</gene>
<protein>
    <submittedName>
        <fullName evidence="2">Uncharacterized protein</fullName>
    </submittedName>
</protein>
<dbReference type="RefSeq" id="XP_013440932.1">
    <property type="nucleotide sequence ID" value="XM_013585478.1"/>
</dbReference>
<dbReference type="GeneID" id="25474770"/>
<dbReference type="VEuPathDB" id="ToxoDB:ENH_00046140"/>
<reference evidence="2" key="1">
    <citation type="submission" date="2013-10" db="EMBL/GenBank/DDBJ databases">
        <title>Genomic analysis of the causative agents of coccidiosis in chickens.</title>
        <authorList>
            <person name="Reid A.J."/>
            <person name="Blake D."/>
            <person name="Billington K."/>
            <person name="Browne H."/>
            <person name="Dunn M."/>
            <person name="Hung S."/>
            <person name="Kawahara F."/>
            <person name="Miranda-Saavedra D."/>
            <person name="Mourier T."/>
            <person name="Nagra H."/>
            <person name="Otto T.D."/>
            <person name="Rawlings N."/>
            <person name="Sanchez A."/>
            <person name="Sanders M."/>
            <person name="Subramaniam C."/>
            <person name="Tay Y."/>
            <person name="Dear P."/>
            <person name="Doerig C."/>
            <person name="Gruber A."/>
            <person name="Parkinson J."/>
            <person name="Shirley M."/>
            <person name="Wan K.L."/>
            <person name="Berriman M."/>
            <person name="Tomley F."/>
            <person name="Pain A."/>
        </authorList>
    </citation>
    <scope>NUCLEOTIDE SEQUENCE [LARGE SCALE GENOMIC DNA]</scope>
    <source>
        <strain evidence="2">Houghton</strain>
    </source>
</reference>
<accession>U6MPK9</accession>
<evidence type="ECO:0000313" key="2">
    <source>
        <dbReference type="EMBL" id="CDJ63570.1"/>
    </source>
</evidence>
<keyword evidence="3" id="KW-1185">Reference proteome</keyword>
<dbReference type="OrthoDB" id="348521at2759"/>
<dbReference type="AlphaFoldDB" id="U6MPK9"/>
<organism evidence="2 3">
    <name type="scientific">Eimeria necatrix</name>
    <dbReference type="NCBI Taxonomy" id="51315"/>
    <lineage>
        <taxon>Eukaryota</taxon>
        <taxon>Sar</taxon>
        <taxon>Alveolata</taxon>
        <taxon>Apicomplexa</taxon>
        <taxon>Conoidasida</taxon>
        <taxon>Coccidia</taxon>
        <taxon>Eucoccidiorida</taxon>
        <taxon>Eimeriorina</taxon>
        <taxon>Eimeriidae</taxon>
        <taxon>Eimeria</taxon>
    </lineage>
</organism>
<name>U6MPK9_9EIME</name>
<dbReference type="Proteomes" id="UP000030754">
    <property type="component" value="Unassembled WGS sequence"/>
</dbReference>
<proteinExistence type="predicted"/>
<evidence type="ECO:0000256" key="1">
    <source>
        <dbReference type="SAM" id="MobiDB-lite"/>
    </source>
</evidence>
<feature type="compositionally biased region" description="Basic and acidic residues" evidence="1">
    <location>
        <begin position="184"/>
        <end position="198"/>
    </location>
</feature>
<feature type="region of interest" description="Disordered" evidence="1">
    <location>
        <begin position="180"/>
        <end position="203"/>
    </location>
</feature>
<reference evidence="2" key="2">
    <citation type="submission" date="2013-10" db="EMBL/GenBank/DDBJ databases">
        <authorList>
            <person name="Aslett M."/>
        </authorList>
    </citation>
    <scope>NUCLEOTIDE SEQUENCE [LARGE SCALE GENOMIC DNA]</scope>
    <source>
        <strain evidence="2">Houghton</strain>
    </source>
</reference>